<gene>
    <name evidence="2" type="ORF">EB1_19360</name>
</gene>
<keyword evidence="3" id="KW-1185">Reference proteome</keyword>
<dbReference type="Proteomes" id="UP000321245">
    <property type="component" value="Unassembled WGS sequence"/>
</dbReference>
<dbReference type="AlphaFoldDB" id="A0A511NHK3"/>
<dbReference type="InterPro" id="IPR029057">
    <property type="entry name" value="PRTase-like"/>
</dbReference>
<dbReference type="EMBL" id="BJXC01000012">
    <property type="protein sequence ID" value="GEM52146.1"/>
    <property type="molecule type" value="Genomic_DNA"/>
</dbReference>
<proteinExistence type="predicted"/>
<sequence>MKVVNFDQKVFDSFLQKNLEKFLDKNGNCLVVGIKEGGIPIAKMVVKQLQKESSTKIDFVSVTCQRPSTKRKKSNQLIKITLQKSFKILPQSILNRLRVIEYKYLLHKAENNSREITFPDNFDWKVYDKILVVDDAVDSGNSLRSVLEKIEQEIIIPKTNIISLTVVVTNKESVIVPDYYLYSDILIRFPWSLDG</sequence>
<dbReference type="CDD" id="cd06223">
    <property type="entry name" value="PRTases_typeI"/>
    <property type="match status" value="1"/>
</dbReference>
<dbReference type="SUPFAM" id="SSF53271">
    <property type="entry name" value="PRTase-like"/>
    <property type="match status" value="1"/>
</dbReference>
<dbReference type="Pfam" id="PF00156">
    <property type="entry name" value="Pribosyltran"/>
    <property type="match status" value="1"/>
</dbReference>
<comment type="caution">
    <text evidence="2">The sequence shown here is derived from an EMBL/GenBank/DDBJ whole genome shotgun (WGS) entry which is preliminary data.</text>
</comment>
<feature type="domain" description="Phosphoribosyltransferase" evidence="1">
    <location>
        <begin position="20"/>
        <end position="183"/>
    </location>
</feature>
<dbReference type="InterPro" id="IPR000836">
    <property type="entry name" value="PRTase_dom"/>
</dbReference>
<dbReference type="GeneID" id="84649650"/>
<dbReference type="STRING" id="1218108.GCA_000382425_01448"/>
<accession>A0A511NHK3</accession>
<reference evidence="2 3" key="1">
    <citation type="submission" date="2019-07" db="EMBL/GenBank/DDBJ databases">
        <title>Whole genome shotgun sequence of Empedobacter brevis NBRC 14943.</title>
        <authorList>
            <person name="Hosoyama A."/>
            <person name="Uohara A."/>
            <person name="Ohji S."/>
            <person name="Ichikawa N."/>
        </authorList>
    </citation>
    <scope>NUCLEOTIDE SEQUENCE [LARGE SCALE GENOMIC DNA]</scope>
    <source>
        <strain evidence="2 3">NBRC 14943</strain>
    </source>
</reference>
<organism evidence="2 3">
    <name type="scientific">Empedobacter brevis NBRC 14943 = ATCC 43319</name>
    <dbReference type="NCBI Taxonomy" id="1218108"/>
    <lineage>
        <taxon>Bacteria</taxon>
        <taxon>Pseudomonadati</taxon>
        <taxon>Bacteroidota</taxon>
        <taxon>Flavobacteriia</taxon>
        <taxon>Flavobacteriales</taxon>
        <taxon>Weeksellaceae</taxon>
        <taxon>Empedobacter</taxon>
    </lineage>
</organism>
<dbReference type="OrthoDB" id="7375662at2"/>
<evidence type="ECO:0000259" key="1">
    <source>
        <dbReference type="Pfam" id="PF00156"/>
    </source>
</evidence>
<evidence type="ECO:0000313" key="2">
    <source>
        <dbReference type="EMBL" id="GEM52146.1"/>
    </source>
</evidence>
<name>A0A511NHK3_9FLAO</name>
<protein>
    <recommendedName>
        <fullName evidence="1">Phosphoribosyltransferase domain-containing protein</fullName>
    </recommendedName>
</protein>
<evidence type="ECO:0000313" key="3">
    <source>
        <dbReference type="Proteomes" id="UP000321245"/>
    </source>
</evidence>
<dbReference type="RefSeq" id="WP_019974950.1">
    <property type="nucleotide sequence ID" value="NZ_BJXC01000012.1"/>
</dbReference>
<dbReference type="Gene3D" id="3.40.50.2020">
    <property type="match status" value="1"/>
</dbReference>